<reference evidence="4" key="1">
    <citation type="submission" date="2023-07" db="EMBL/GenBank/DDBJ databases">
        <title>Defluviimonas sediminis sp. nov., isolated from mangrove sediment.</title>
        <authorList>
            <person name="Liu L."/>
            <person name="Li J."/>
            <person name="Huang Y."/>
            <person name="Pan J."/>
            <person name="Li M."/>
        </authorList>
    </citation>
    <scope>NUCLEOTIDE SEQUENCE [LARGE SCALE GENOMIC DNA]</scope>
    <source>
        <strain evidence="4">FT324</strain>
    </source>
</reference>
<keyword evidence="2" id="KW-0564">Palmitate</keyword>
<dbReference type="Gene3D" id="2.20.200.10">
    <property type="entry name" value="Outer membrane efflux proteins (OEP)"/>
    <property type="match status" value="1"/>
</dbReference>
<dbReference type="InterPro" id="IPR010131">
    <property type="entry name" value="MdtP/NodT-like"/>
</dbReference>
<proteinExistence type="inferred from homology"/>
<keyword evidence="2" id="KW-0812">Transmembrane</keyword>
<accession>A0ABT2NPD9</accession>
<comment type="caution">
    <text evidence="3">The sequence shown here is derived from an EMBL/GenBank/DDBJ whole genome shotgun (WGS) entry which is preliminary data.</text>
</comment>
<dbReference type="InterPro" id="IPR003423">
    <property type="entry name" value="OMP_efflux"/>
</dbReference>
<keyword evidence="2" id="KW-1134">Transmembrane beta strand</keyword>
<gene>
    <name evidence="3" type="ORF">N5I32_14630</name>
</gene>
<evidence type="ECO:0000313" key="4">
    <source>
        <dbReference type="Proteomes" id="UP001205601"/>
    </source>
</evidence>
<organism evidence="3 4">
    <name type="scientific">Albidovulum sediminis</name>
    <dbReference type="NCBI Taxonomy" id="3066345"/>
    <lineage>
        <taxon>Bacteria</taxon>
        <taxon>Pseudomonadati</taxon>
        <taxon>Pseudomonadota</taxon>
        <taxon>Alphaproteobacteria</taxon>
        <taxon>Rhodobacterales</taxon>
        <taxon>Paracoccaceae</taxon>
        <taxon>Albidovulum</taxon>
    </lineage>
</organism>
<dbReference type="Pfam" id="PF02321">
    <property type="entry name" value="OEP"/>
    <property type="match status" value="2"/>
</dbReference>
<name>A0ABT2NPD9_9RHOB</name>
<dbReference type="SUPFAM" id="SSF56954">
    <property type="entry name" value="Outer membrane efflux proteins (OEP)"/>
    <property type="match status" value="1"/>
</dbReference>
<sequence>MLISCGMAVSACANGHAQRQATLDPPYIAPLGAMPAPDLSRDAWWSGFRDPTLDDLIWRGLQQNLSIREARERVIAADALARSAGAVVSGDASAGLTRADEAGSPPVNERRLDVGASWLLDFFGRARSERESSRQSAEARRADADNAALAFLSQIAVAYIDLRFYETSVRLKSQDLASRRKTLDQTEALVRLGNATELDLSQARALMNTTQSEIPVLEARAQAQRNRIATLLAVPAGTLSLAAAGEQPGPRDGIPSKIATDLVRSRPDVRSAEHGYAAAVARIGVAEAELYPSIRLGGTISAGNTAGVDTSGWSFGPTLTVPIFNRGQLYANVDVAESSAREAHLAWQRSVLEAVEEVETALYALRKYDAASRAAAAAVEEYTKSLDLSRALAERGNITTLDLIDVERQISGARETLAEARRQVALQYVFLNTALGAGHAAARPGATAEAGIAPPAN</sequence>
<evidence type="ECO:0000313" key="3">
    <source>
        <dbReference type="EMBL" id="MCT8330756.1"/>
    </source>
</evidence>
<keyword evidence="2" id="KW-0472">Membrane</keyword>
<dbReference type="Gene3D" id="1.20.1600.10">
    <property type="entry name" value="Outer membrane efflux proteins (OEP)"/>
    <property type="match status" value="1"/>
</dbReference>
<protein>
    <submittedName>
        <fullName evidence="3">Efflux transporter outer membrane subunit</fullName>
    </submittedName>
</protein>
<keyword evidence="2" id="KW-0449">Lipoprotein</keyword>
<dbReference type="Proteomes" id="UP001205601">
    <property type="component" value="Unassembled WGS sequence"/>
</dbReference>
<comment type="similarity">
    <text evidence="1 2">Belongs to the outer membrane factor (OMF) (TC 1.B.17) family.</text>
</comment>
<dbReference type="NCBIfam" id="TIGR01845">
    <property type="entry name" value="outer_NodT"/>
    <property type="match status" value="1"/>
</dbReference>
<comment type="subcellular location">
    <subcellularLocation>
        <location evidence="2">Cell membrane</location>
        <topology evidence="2">Lipid-anchor</topology>
    </subcellularLocation>
</comment>
<evidence type="ECO:0000256" key="1">
    <source>
        <dbReference type="ARBA" id="ARBA00007613"/>
    </source>
</evidence>
<dbReference type="EMBL" id="JAOCQF010000002">
    <property type="protein sequence ID" value="MCT8330756.1"/>
    <property type="molecule type" value="Genomic_DNA"/>
</dbReference>
<evidence type="ECO:0000256" key="2">
    <source>
        <dbReference type="RuleBase" id="RU362097"/>
    </source>
</evidence>
<keyword evidence="4" id="KW-1185">Reference proteome</keyword>
<dbReference type="PANTHER" id="PTHR30203">
    <property type="entry name" value="OUTER MEMBRANE CATION EFFLUX PROTEIN"/>
    <property type="match status" value="1"/>
</dbReference>